<name>A0A1A7C9R8_9BURK</name>
<dbReference type="Proteomes" id="UP000092713">
    <property type="component" value="Unassembled WGS sequence"/>
</dbReference>
<accession>A0A1A7C9R8</accession>
<dbReference type="PANTHER" id="PTHR30461">
    <property type="entry name" value="DNA-INVERTASE FROM LAMBDOID PROPHAGE"/>
    <property type="match status" value="1"/>
</dbReference>
<keyword evidence="5" id="KW-0233">DNA recombination</keyword>
<evidence type="ECO:0000313" key="8">
    <source>
        <dbReference type="EMBL" id="OBV41058.1"/>
    </source>
</evidence>
<dbReference type="GO" id="GO:0003677">
    <property type="term" value="F:DNA binding"/>
    <property type="evidence" value="ECO:0007669"/>
    <property type="project" value="UniProtKB-KW"/>
</dbReference>
<evidence type="ECO:0000256" key="5">
    <source>
        <dbReference type="ARBA" id="ARBA00023172"/>
    </source>
</evidence>
<dbReference type="CDD" id="cd03768">
    <property type="entry name" value="SR_ResInv"/>
    <property type="match status" value="1"/>
</dbReference>
<reference evidence="8 9" key="1">
    <citation type="submission" date="2016-04" db="EMBL/GenBank/DDBJ databases">
        <title>Draft genome sequence of Janthinobacterium psychrotolerans sp. nov., isolated from freshwater sediments in Denmark.</title>
        <authorList>
            <person name="Gong X."/>
            <person name="Skrivergaard S."/>
            <person name="Korsgaard B.S."/>
            <person name="Schreiber L."/>
            <person name="Marshall I.P."/>
            <person name="Finster K."/>
            <person name="Schramm A."/>
        </authorList>
    </citation>
    <scope>NUCLEOTIDE SEQUENCE [LARGE SCALE GENOMIC DNA]</scope>
    <source>
        <strain evidence="8 9">S3-2</strain>
    </source>
</reference>
<evidence type="ECO:0000256" key="6">
    <source>
        <dbReference type="PIRSR" id="PIRSR606118-50"/>
    </source>
</evidence>
<evidence type="ECO:0000256" key="1">
    <source>
        <dbReference type="ARBA" id="ARBA00009913"/>
    </source>
</evidence>
<comment type="caution">
    <text evidence="8">The sequence shown here is derived from an EMBL/GenBank/DDBJ whole genome shotgun (WGS) entry which is preliminary data.</text>
</comment>
<proteinExistence type="inferred from homology"/>
<feature type="domain" description="Resolvase/invertase-type recombinase catalytic" evidence="7">
    <location>
        <begin position="93"/>
        <end position="230"/>
    </location>
</feature>
<dbReference type="Gene3D" id="1.10.10.60">
    <property type="entry name" value="Homeodomain-like"/>
    <property type="match status" value="1"/>
</dbReference>
<dbReference type="InterPro" id="IPR006119">
    <property type="entry name" value="Resolv_N"/>
</dbReference>
<dbReference type="Gene3D" id="3.40.50.1390">
    <property type="entry name" value="Resolvase, N-terminal catalytic domain"/>
    <property type="match status" value="1"/>
</dbReference>
<evidence type="ECO:0000256" key="2">
    <source>
        <dbReference type="ARBA" id="ARBA00022908"/>
    </source>
</evidence>
<dbReference type="SUPFAM" id="SSF46689">
    <property type="entry name" value="Homeodomain-like"/>
    <property type="match status" value="1"/>
</dbReference>
<dbReference type="PATRIC" id="fig|1747903.4.peg.4724"/>
<comment type="similarity">
    <text evidence="1">Belongs to the site-specific recombinase resolvase family.</text>
</comment>
<keyword evidence="2" id="KW-0229">DNA integration</keyword>
<dbReference type="SMART" id="SM00857">
    <property type="entry name" value="Resolvase"/>
    <property type="match status" value="1"/>
</dbReference>
<dbReference type="Pfam" id="PF00239">
    <property type="entry name" value="Resolvase"/>
    <property type="match status" value="1"/>
</dbReference>
<evidence type="ECO:0000256" key="4">
    <source>
        <dbReference type="ARBA" id="ARBA00023125"/>
    </source>
</evidence>
<keyword evidence="9" id="KW-1185">Reference proteome</keyword>
<dbReference type="GO" id="GO:0015074">
    <property type="term" value="P:DNA integration"/>
    <property type="evidence" value="ECO:0007669"/>
    <property type="project" value="UniProtKB-KW"/>
</dbReference>
<feature type="active site" description="O-(5'-phospho-DNA)-serine intermediate" evidence="6">
    <location>
        <position position="101"/>
    </location>
</feature>
<dbReference type="InterPro" id="IPR006118">
    <property type="entry name" value="Recombinase_CS"/>
</dbReference>
<dbReference type="InterPro" id="IPR009057">
    <property type="entry name" value="Homeodomain-like_sf"/>
</dbReference>
<dbReference type="InterPro" id="IPR050639">
    <property type="entry name" value="SSR_resolvase"/>
</dbReference>
<dbReference type="STRING" id="1747903.ASR47_102329"/>
<dbReference type="EMBL" id="LOCQ01000040">
    <property type="protein sequence ID" value="OBV41058.1"/>
    <property type="molecule type" value="Genomic_DNA"/>
</dbReference>
<dbReference type="PANTHER" id="PTHR30461:SF2">
    <property type="entry name" value="SERINE RECOMBINASE PINE-RELATED"/>
    <property type="match status" value="1"/>
</dbReference>
<dbReference type="FunFam" id="3.40.50.1390:FF:000001">
    <property type="entry name" value="DNA recombinase"/>
    <property type="match status" value="1"/>
</dbReference>
<dbReference type="InterPro" id="IPR036162">
    <property type="entry name" value="Resolvase-like_N_sf"/>
</dbReference>
<protein>
    <submittedName>
        <fullName evidence="8">Site-specific DNA recombinase</fullName>
    </submittedName>
</protein>
<dbReference type="AlphaFoldDB" id="A0A1A7C9R8"/>
<dbReference type="PROSITE" id="PS51736">
    <property type="entry name" value="RECOMBINASES_3"/>
    <property type="match status" value="1"/>
</dbReference>
<dbReference type="GO" id="GO:0000150">
    <property type="term" value="F:DNA strand exchange activity"/>
    <property type="evidence" value="ECO:0007669"/>
    <property type="project" value="UniProtKB-KW"/>
</dbReference>
<gene>
    <name evidence="8" type="ORF">ASR47_102329</name>
</gene>
<keyword evidence="3" id="KW-0230">DNA invertase</keyword>
<dbReference type="PROSITE" id="PS00398">
    <property type="entry name" value="RECOMBINASES_2"/>
    <property type="match status" value="1"/>
</dbReference>
<sequence>MKTTSPRPACALAKTGVSRRPAGTNWPTGSLLRACRTATVRFWPKAACRKTDVFRRLDRRYLELTPQGMKSVRNTMSSWCSIRQSYFMGFPYMLVGYMRVSSESDRQNTNLQRDALQAAGVDVRHLYEDRASGSKDDRPGLAQALEFLRPGDVLVVWKLDRLGRSLPHLLSIVNTLKDKQVAFRSLTEGMDTTTASGELLFHVFGALAQFERALTKERVTAGLAAARRRGRVGGRPPSITGEKLESILAALRDGMSKAAVCRTFGVKRTTLIETISRIGGAGPT</sequence>
<organism evidence="8 9">
    <name type="scientific">Janthinobacterium psychrotolerans</name>
    <dbReference type="NCBI Taxonomy" id="1747903"/>
    <lineage>
        <taxon>Bacteria</taxon>
        <taxon>Pseudomonadati</taxon>
        <taxon>Pseudomonadota</taxon>
        <taxon>Betaproteobacteria</taxon>
        <taxon>Burkholderiales</taxon>
        <taxon>Oxalobacteraceae</taxon>
        <taxon>Janthinobacterium</taxon>
    </lineage>
</organism>
<evidence type="ECO:0000259" key="7">
    <source>
        <dbReference type="PROSITE" id="PS51736"/>
    </source>
</evidence>
<keyword evidence="4" id="KW-0238">DNA-binding</keyword>
<evidence type="ECO:0000313" key="9">
    <source>
        <dbReference type="Proteomes" id="UP000092713"/>
    </source>
</evidence>
<dbReference type="SUPFAM" id="SSF53041">
    <property type="entry name" value="Resolvase-like"/>
    <property type="match status" value="1"/>
</dbReference>
<evidence type="ECO:0000256" key="3">
    <source>
        <dbReference type="ARBA" id="ARBA00023100"/>
    </source>
</evidence>